<name>A0A1T4MIC5_9BACT</name>
<protein>
    <submittedName>
        <fullName evidence="1">Uncharacterized protein</fullName>
    </submittedName>
</protein>
<keyword evidence="2" id="KW-1185">Reference proteome</keyword>
<organism evidence="1 2">
    <name type="scientific">Sediminibacterium ginsengisoli</name>
    <dbReference type="NCBI Taxonomy" id="413434"/>
    <lineage>
        <taxon>Bacteria</taxon>
        <taxon>Pseudomonadati</taxon>
        <taxon>Bacteroidota</taxon>
        <taxon>Chitinophagia</taxon>
        <taxon>Chitinophagales</taxon>
        <taxon>Chitinophagaceae</taxon>
        <taxon>Sediminibacterium</taxon>
    </lineage>
</organism>
<gene>
    <name evidence="1" type="ORF">SAMN04488132_103409</name>
</gene>
<dbReference type="AlphaFoldDB" id="A0A1T4MIC5"/>
<dbReference type="OrthoDB" id="675429at2"/>
<dbReference type="EMBL" id="FUWH01000003">
    <property type="protein sequence ID" value="SJZ66830.1"/>
    <property type="molecule type" value="Genomic_DNA"/>
</dbReference>
<proteinExistence type="predicted"/>
<evidence type="ECO:0000313" key="1">
    <source>
        <dbReference type="EMBL" id="SJZ66830.1"/>
    </source>
</evidence>
<sequence length="80" mass="9283">MKDTSRDILVLTGNKPMSGAAFERQVEQLHELLYHAESWENFCTANEVININRSRIISKPHLIEKALRDKKPFVFISNKN</sequence>
<dbReference type="Proteomes" id="UP000190888">
    <property type="component" value="Unassembled WGS sequence"/>
</dbReference>
<accession>A0A1T4MIC5</accession>
<evidence type="ECO:0000313" key="2">
    <source>
        <dbReference type="Proteomes" id="UP000190888"/>
    </source>
</evidence>
<dbReference type="RefSeq" id="WP_139367044.1">
    <property type="nucleotide sequence ID" value="NZ_FUWH01000003.1"/>
</dbReference>
<reference evidence="1 2" key="1">
    <citation type="submission" date="2017-02" db="EMBL/GenBank/DDBJ databases">
        <authorList>
            <person name="Peterson S.W."/>
        </authorList>
    </citation>
    <scope>NUCLEOTIDE SEQUENCE [LARGE SCALE GENOMIC DNA]</scope>
    <source>
        <strain evidence="1 2">DSM 22335</strain>
    </source>
</reference>